<protein>
    <submittedName>
        <fullName evidence="1">Uncharacterized protein</fullName>
    </submittedName>
</protein>
<name>A0ACC1BPS2_9ROSI</name>
<gene>
    <name evidence="1" type="ORF">Patl1_05789</name>
</gene>
<keyword evidence="2" id="KW-1185">Reference proteome</keyword>
<accession>A0ACC1BPS2</accession>
<sequence length="185" mass="20468">MDSVSFGSESKYGRPSIAKALLHCTNATPLGDIESRVGAAAAKQMLRMRNNKGNTALHEAVRNARLNVVEILTKEDPKFSYFGNDSGETLLYIVVERKCPLIAVKILETCKSAAHEGPDRKTTLHAAVMRHDLAAYIVDKDRKMTALHLAAGQGHANIMEAIIFQCLDCCELVDEMGWNFLHFHD</sequence>
<organism evidence="1 2">
    <name type="scientific">Pistacia atlantica</name>
    <dbReference type="NCBI Taxonomy" id="434234"/>
    <lineage>
        <taxon>Eukaryota</taxon>
        <taxon>Viridiplantae</taxon>
        <taxon>Streptophyta</taxon>
        <taxon>Embryophyta</taxon>
        <taxon>Tracheophyta</taxon>
        <taxon>Spermatophyta</taxon>
        <taxon>Magnoliopsida</taxon>
        <taxon>eudicotyledons</taxon>
        <taxon>Gunneridae</taxon>
        <taxon>Pentapetalae</taxon>
        <taxon>rosids</taxon>
        <taxon>malvids</taxon>
        <taxon>Sapindales</taxon>
        <taxon>Anacardiaceae</taxon>
        <taxon>Pistacia</taxon>
    </lineage>
</organism>
<evidence type="ECO:0000313" key="2">
    <source>
        <dbReference type="Proteomes" id="UP001164250"/>
    </source>
</evidence>
<reference evidence="2" key="1">
    <citation type="journal article" date="2023" name="G3 (Bethesda)">
        <title>Genome assembly and association tests identify interacting loci associated with vigor, precocity, and sex in interspecific pistachio rootstocks.</title>
        <authorList>
            <person name="Palmer W."/>
            <person name="Jacygrad E."/>
            <person name="Sagayaradj S."/>
            <person name="Cavanaugh K."/>
            <person name="Han R."/>
            <person name="Bertier L."/>
            <person name="Beede B."/>
            <person name="Kafkas S."/>
            <person name="Golino D."/>
            <person name="Preece J."/>
            <person name="Michelmore R."/>
        </authorList>
    </citation>
    <scope>NUCLEOTIDE SEQUENCE [LARGE SCALE GENOMIC DNA]</scope>
</reference>
<dbReference type="Proteomes" id="UP001164250">
    <property type="component" value="Chromosome 3"/>
</dbReference>
<evidence type="ECO:0000313" key="1">
    <source>
        <dbReference type="EMBL" id="KAJ0101045.1"/>
    </source>
</evidence>
<dbReference type="EMBL" id="CM047899">
    <property type="protein sequence ID" value="KAJ0101045.1"/>
    <property type="molecule type" value="Genomic_DNA"/>
</dbReference>
<proteinExistence type="predicted"/>
<comment type="caution">
    <text evidence="1">The sequence shown here is derived from an EMBL/GenBank/DDBJ whole genome shotgun (WGS) entry which is preliminary data.</text>
</comment>